<keyword evidence="4" id="KW-0410">Iron transport</keyword>
<feature type="signal peptide" evidence="14">
    <location>
        <begin position="1"/>
        <end position="29"/>
    </location>
</feature>
<dbReference type="AlphaFoldDB" id="A0AAJ5WPB8"/>
<evidence type="ECO:0000256" key="1">
    <source>
        <dbReference type="ARBA" id="ARBA00004571"/>
    </source>
</evidence>
<keyword evidence="2 12" id="KW-0813">Transport</keyword>
<feature type="domain" description="TonB-dependent receptor-like beta-barrel" evidence="15">
    <location>
        <begin position="562"/>
        <end position="819"/>
    </location>
</feature>
<evidence type="ECO:0000256" key="14">
    <source>
        <dbReference type="SAM" id="SignalP"/>
    </source>
</evidence>
<name>A0AAJ5WPB8_9BACT</name>
<dbReference type="InterPro" id="IPR023996">
    <property type="entry name" value="TonB-dep_OMP_SusC/RagA"/>
</dbReference>
<dbReference type="SUPFAM" id="SSF56935">
    <property type="entry name" value="Porins"/>
    <property type="match status" value="1"/>
</dbReference>
<dbReference type="NCBIfam" id="TIGR04056">
    <property type="entry name" value="OMP_RagA_SusC"/>
    <property type="match status" value="1"/>
</dbReference>
<evidence type="ECO:0000313" key="17">
    <source>
        <dbReference type="EMBL" id="WEK34300.1"/>
    </source>
</evidence>
<dbReference type="InterPro" id="IPR000531">
    <property type="entry name" value="Beta-barrel_TonB"/>
</dbReference>
<dbReference type="SUPFAM" id="SSF49464">
    <property type="entry name" value="Carboxypeptidase regulatory domain-like"/>
    <property type="match status" value="1"/>
</dbReference>
<evidence type="ECO:0000256" key="6">
    <source>
        <dbReference type="ARBA" id="ARBA00022729"/>
    </source>
</evidence>
<dbReference type="Proteomes" id="UP001220610">
    <property type="component" value="Chromosome"/>
</dbReference>
<evidence type="ECO:0000256" key="10">
    <source>
        <dbReference type="ARBA" id="ARBA00023136"/>
    </source>
</evidence>
<evidence type="ECO:0000313" key="18">
    <source>
        <dbReference type="Proteomes" id="UP001220610"/>
    </source>
</evidence>
<evidence type="ECO:0000256" key="7">
    <source>
        <dbReference type="ARBA" id="ARBA00023004"/>
    </source>
</evidence>
<keyword evidence="10 12" id="KW-0472">Membrane</keyword>
<evidence type="ECO:0000256" key="12">
    <source>
        <dbReference type="PROSITE-ProRule" id="PRU01360"/>
    </source>
</evidence>
<accession>A0AAJ5WPB8</accession>
<dbReference type="PANTHER" id="PTHR32552">
    <property type="entry name" value="FERRICHROME IRON RECEPTOR-RELATED"/>
    <property type="match status" value="1"/>
</dbReference>
<feature type="chain" id="PRO_5042500393" evidence="14">
    <location>
        <begin position="30"/>
        <end position="1095"/>
    </location>
</feature>
<dbReference type="InterPro" id="IPR036942">
    <property type="entry name" value="Beta-barrel_TonB_sf"/>
</dbReference>
<evidence type="ECO:0000256" key="2">
    <source>
        <dbReference type="ARBA" id="ARBA00022448"/>
    </source>
</evidence>
<evidence type="ECO:0000256" key="5">
    <source>
        <dbReference type="ARBA" id="ARBA00022692"/>
    </source>
</evidence>
<dbReference type="InterPro" id="IPR023997">
    <property type="entry name" value="TonB-dep_OMP_SusC/RagA_CS"/>
</dbReference>
<dbReference type="InterPro" id="IPR008969">
    <property type="entry name" value="CarboxyPept-like_regulatory"/>
</dbReference>
<keyword evidence="8" id="KW-0406">Ion transport</keyword>
<evidence type="ECO:0000256" key="9">
    <source>
        <dbReference type="ARBA" id="ARBA00023077"/>
    </source>
</evidence>
<dbReference type="Gene3D" id="2.170.130.10">
    <property type="entry name" value="TonB-dependent receptor, plug domain"/>
    <property type="match status" value="1"/>
</dbReference>
<protein>
    <submittedName>
        <fullName evidence="17">SusC/RagA family TonB-linked outer membrane protein</fullName>
    </submittedName>
</protein>
<evidence type="ECO:0000256" key="11">
    <source>
        <dbReference type="ARBA" id="ARBA00023237"/>
    </source>
</evidence>
<proteinExistence type="inferred from homology"/>
<keyword evidence="3 12" id="KW-1134">Transmembrane beta strand</keyword>
<dbReference type="InterPro" id="IPR012910">
    <property type="entry name" value="Plug_dom"/>
</dbReference>
<gene>
    <name evidence="17" type="ORF">P0Y53_17580</name>
</gene>
<keyword evidence="7" id="KW-0408">Iron</keyword>
<dbReference type="InterPro" id="IPR039426">
    <property type="entry name" value="TonB-dep_rcpt-like"/>
</dbReference>
<keyword evidence="6 14" id="KW-0732">Signal</keyword>
<organism evidence="17 18">
    <name type="scientific">Candidatus Pseudobacter hemicellulosilyticus</name>
    <dbReference type="NCBI Taxonomy" id="3121375"/>
    <lineage>
        <taxon>Bacteria</taxon>
        <taxon>Pseudomonadati</taxon>
        <taxon>Bacteroidota</taxon>
        <taxon>Chitinophagia</taxon>
        <taxon>Chitinophagales</taxon>
        <taxon>Chitinophagaceae</taxon>
        <taxon>Pseudobacter</taxon>
    </lineage>
</organism>
<dbReference type="Gene3D" id="2.60.40.1120">
    <property type="entry name" value="Carboxypeptidase-like, regulatory domain"/>
    <property type="match status" value="1"/>
</dbReference>
<evidence type="ECO:0000256" key="4">
    <source>
        <dbReference type="ARBA" id="ARBA00022496"/>
    </source>
</evidence>
<comment type="similarity">
    <text evidence="12 13">Belongs to the TonB-dependent receptor family.</text>
</comment>
<dbReference type="Gene3D" id="2.40.170.20">
    <property type="entry name" value="TonB-dependent receptor, beta-barrel domain"/>
    <property type="match status" value="1"/>
</dbReference>
<dbReference type="Pfam" id="PF13715">
    <property type="entry name" value="CarbopepD_reg_2"/>
    <property type="match status" value="1"/>
</dbReference>
<dbReference type="EMBL" id="CP119311">
    <property type="protein sequence ID" value="WEK34300.1"/>
    <property type="molecule type" value="Genomic_DNA"/>
</dbReference>
<dbReference type="NCBIfam" id="TIGR04057">
    <property type="entry name" value="SusC_RagA_signa"/>
    <property type="match status" value="1"/>
</dbReference>
<dbReference type="GO" id="GO:0015344">
    <property type="term" value="F:siderophore uptake transmembrane transporter activity"/>
    <property type="evidence" value="ECO:0007669"/>
    <property type="project" value="TreeGrafter"/>
</dbReference>
<evidence type="ECO:0000259" key="15">
    <source>
        <dbReference type="Pfam" id="PF00593"/>
    </source>
</evidence>
<feature type="domain" description="TonB-dependent receptor plug" evidence="16">
    <location>
        <begin position="127"/>
        <end position="248"/>
    </location>
</feature>
<comment type="subcellular location">
    <subcellularLocation>
        <location evidence="1 12">Cell outer membrane</location>
        <topology evidence="1 12">Multi-pass membrane protein</topology>
    </subcellularLocation>
</comment>
<keyword evidence="9 13" id="KW-0798">TonB box</keyword>
<sequence>MQKQCNPPFLVLKHLMVLLAICFGSLAYGQNGQQAAIQGKVTDKEQQPLAGVTVSIKGSRIAATTNSEGRYTLQSVPANAVLIFSMVGYSAQEIPAGRQTSINIVLETDSRKLDEVVVTALGINREKRSLGYATQQVGGKDLNEAPASNFINNLSGKVAGANIISGGSLGSSSRITLRGDKSLDLGKNQPLVIIDGTPVANDGVSNTSGAADYGNSMAAINPADVESVNILKGPAAAALYGSRAANGAIVITTRRGATAKGSGVSVNSYYYNTKVGRLPGFQNEFGGGNSGNYAGSNFGASWSIYPDGTYDGYDESWGPRFDPNRLEAQFDSPTDNGFRGADVSLNNRGNIIATPWIAHPDNIRGFFKTGTKAYNNIALAGNNEKGQYRLSLTSLNETGVIPNNDLDRYQVSLNSSYKLTDKLTSKVRINYAKTESDNRPDNGYGRNTIMYFFTWMNRNVNMNSLKDYWQTGLNGIRQFQYNYGENHNNPYFLQYENTKGQDKNHVYGNIELNYAFTPKLNLMVRTALDHYNDFRPMKWAVSDVDNPFGRYEEYKIAFTERNSDFLLSYNNEIANGDLTYKLSAGGNRYDLEGNSSNTAAPNLLVPGIYNFGNTRSPIEASSNRSQKRINSLYAMANFGYKDLFYLDITGRNDWSSTLPKNNNSYFYPSASLNTDLRNLFNMPDAFNQARLRLGWAQVGNDTDPYRLYNVYDYRTIWGTEATLAGPGTLYNAHLKPEITSTYEIGTAWSFLNNRLSVDLTYYDIRTRNQIINLPMVTSSGYSARVINAGKVKNTGFEVMLSATPVQSPSSFRWDISLNWARNIGKVLELDPETDVIRQAAPGEEASIQARVGERMGAIWGPGYQRVTEGPMKGEIIIFSNGRARGTTEDVMLGNVNPDWTAGMTNQFFYKNFFVNTVISGQVGGQFVSRFYNKAVGSGMMAESVEGRSARTKGNEYSSPYYIPGAAQMSDGSYQANNTSTDGTFSQGVYGTDIRGFFKGRMDHITESQLFSGTYFKLRELSVGYSLPASMLSRTFVTAARLSFTGRNLVLWTPSGNRHFDPEVSVATASNGLIPGFENMSLPSTKEYGISLNLQF</sequence>
<dbReference type="InterPro" id="IPR037066">
    <property type="entry name" value="Plug_dom_sf"/>
</dbReference>
<evidence type="ECO:0000259" key="16">
    <source>
        <dbReference type="Pfam" id="PF07715"/>
    </source>
</evidence>
<evidence type="ECO:0000256" key="8">
    <source>
        <dbReference type="ARBA" id="ARBA00023065"/>
    </source>
</evidence>
<dbReference type="PANTHER" id="PTHR32552:SF68">
    <property type="entry name" value="FERRICHROME OUTER MEMBRANE TRANSPORTER_PHAGE RECEPTOR"/>
    <property type="match status" value="1"/>
</dbReference>
<dbReference type="Pfam" id="PF07715">
    <property type="entry name" value="Plug"/>
    <property type="match status" value="1"/>
</dbReference>
<reference evidence="17" key="1">
    <citation type="submission" date="2023-03" db="EMBL/GenBank/DDBJ databases">
        <title>Andean soil-derived lignocellulolytic bacterial consortium as a source of novel taxa and putative plastic-active enzymes.</title>
        <authorList>
            <person name="Diaz-Garcia L."/>
            <person name="Chuvochina M."/>
            <person name="Feuerriegel G."/>
            <person name="Bunk B."/>
            <person name="Sproer C."/>
            <person name="Streit W.R."/>
            <person name="Rodriguez L.M."/>
            <person name="Overmann J."/>
            <person name="Jimenez D.J."/>
        </authorList>
    </citation>
    <scope>NUCLEOTIDE SEQUENCE</scope>
    <source>
        <strain evidence="17">MAG 7</strain>
    </source>
</reference>
<evidence type="ECO:0000256" key="3">
    <source>
        <dbReference type="ARBA" id="ARBA00022452"/>
    </source>
</evidence>
<dbReference type="PROSITE" id="PS52016">
    <property type="entry name" value="TONB_DEPENDENT_REC_3"/>
    <property type="match status" value="1"/>
</dbReference>
<dbReference type="GO" id="GO:0009279">
    <property type="term" value="C:cell outer membrane"/>
    <property type="evidence" value="ECO:0007669"/>
    <property type="project" value="UniProtKB-SubCell"/>
</dbReference>
<keyword evidence="5 12" id="KW-0812">Transmembrane</keyword>
<keyword evidence="11 12" id="KW-0998">Cell outer membrane</keyword>
<dbReference type="Pfam" id="PF00593">
    <property type="entry name" value="TonB_dep_Rec_b-barrel"/>
    <property type="match status" value="1"/>
</dbReference>
<evidence type="ECO:0000256" key="13">
    <source>
        <dbReference type="RuleBase" id="RU003357"/>
    </source>
</evidence>